<dbReference type="InterPro" id="IPR039426">
    <property type="entry name" value="TonB-dep_rcpt-like"/>
</dbReference>
<evidence type="ECO:0000256" key="2">
    <source>
        <dbReference type="ARBA" id="ARBA00022448"/>
    </source>
</evidence>
<dbReference type="Proteomes" id="UP000235826">
    <property type="component" value="Chromosome"/>
</dbReference>
<evidence type="ECO:0000256" key="7">
    <source>
        <dbReference type="ARBA" id="ARBA00023237"/>
    </source>
</evidence>
<keyword evidence="2 8" id="KW-0813">Transport</keyword>
<feature type="domain" description="TonB-dependent receptor plug" evidence="11">
    <location>
        <begin position="116"/>
        <end position="226"/>
    </location>
</feature>
<dbReference type="NCBIfam" id="TIGR04056">
    <property type="entry name" value="OMP_RagA_SusC"/>
    <property type="match status" value="1"/>
</dbReference>
<dbReference type="PROSITE" id="PS52016">
    <property type="entry name" value="TONB_DEPENDENT_REC_3"/>
    <property type="match status" value="1"/>
</dbReference>
<evidence type="ECO:0000259" key="11">
    <source>
        <dbReference type="Pfam" id="PF07715"/>
    </source>
</evidence>
<evidence type="ECO:0000256" key="8">
    <source>
        <dbReference type="PROSITE-ProRule" id="PRU01360"/>
    </source>
</evidence>
<comment type="similarity">
    <text evidence="8 9">Belongs to the TonB-dependent receptor family.</text>
</comment>
<feature type="domain" description="TonB-dependent receptor-like beta-barrel" evidence="10">
    <location>
        <begin position="509"/>
        <end position="1026"/>
    </location>
</feature>
<name>A0A2K9PNQ7_9FLAO</name>
<dbReference type="EMBL" id="CP025791">
    <property type="protein sequence ID" value="AUP78682.1"/>
    <property type="molecule type" value="Genomic_DNA"/>
</dbReference>
<evidence type="ECO:0000256" key="1">
    <source>
        <dbReference type="ARBA" id="ARBA00004571"/>
    </source>
</evidence>
<sequence>MNLKTKLTLITILFFNIVLIAQSGTVIKGTVVSATDNLPIPGVNVVIVNTSTGTSTDFDGKYQLRASSGDVLQFSYIGYETQNVPVGDQETINISLVEDISKLEEIVVVAYGDQKQKNVTSALTKVSSKDIKDFSVSRVEDALQGKVAGLRIQVVASEAGGDPKITLRGPGSITGSSSPLIVVDGVVLGTDPDILATIDNNNIESLSVLKDASSVAIYGSRGANGVILVTLKKGVIGKTKFSYNSFTGYKYANKNKNFNRSIAQERARLDGLQGTVDAISLDSPNYDRVIGDYNTAYAELEAMDFLAGLGGGEKNWQDEVFIGGVIQSHSFAARGGSELTNYTASLGYLEDEGIAIKDNFKKYNARIKVDSKSKNKKIKFGANLRVNYNDQDRLPARFTDPLRQYGHVPLRLNEEHLKYVTQFSTDVGTSTDAGKLFENLGVGSYGFSRAFDHVFTVSPDDQRRIARDPSTGLPLVSDLTSGGLTLSTTKNVHPLVHFLERSRTKKKLALNASSYFDVELAKGLNFRQTISGVFRHNKTNEADFLFGQENREQESYRLERRDEVNQYAFESILKYKKDFGKHNFNTVLGFEYTQRDFYRQESEAVGFTDDFNNNISIADGGTTFTNNGTDKLVSYFGRLDYNYDEKYLFQVSARTDGSTRFGSNTRFGFFPAASVGWVVTNEDFLPANEIVTFLKLRASYGISGSNEISNNIFDSLYRFEETFSTIGYNGGTGVKGVTLANQNLGWEKLIEFNPGLDVTFGRGVLSLKADYYTRTSEDLILFAPVAATYGTDNWLQNIGEVKNEGIELELSSRIFANENASWRASGQFSLNRNEVVSLGNNQQIISRIDQDTRPTEFIARVGQPITSFYGWVYEKEIPLEWVDNPFNRFNNDFADVYVKDLNNDGVIDDEDRTELGSPYPDFVWGFNSDFTFREFDFSFQWQGSHGAEVRVADLDQLYFASESAVNEVSNFPDRDLTVHRRFTNDHIQDASYVTLRNVTLGYTLPELVTSKLNIDRLRLYMTGENLLFFTAKGYEGFNPDAAGQTSDNANTPLTAGYQRGDGPVVRTISAGINLQF</sequence>
<dbReference type="InterPro" id="IPR000531">
    <property type="entry name" value="Beta-barrel_TonB"/>
</dbReference>
<dbReference type="AlphaFoldDB" id="A0A2K9PNQ7"/>
<dbReference type="Pfam" id="PF07715">
    <property type="entry name" value="Plug"/>
    <property type="match status" value="1"/>
</dbReference>
<evidence type="ECO:0000256" key="4">
    <source>
        <dbReference type="ARBA" id="ARBA00022692"/>
    </source>
</evidence>
<evidence type="ECO:0000256" key="9">
    <source>
        <dbReference type="RuleBase" id="RU003357"/>
    </source>
</evidence>
<evidence type="ECO:0000256" key="6">
    <source>
        <dbReference type="ARBA" id="ARBA00023136"/>
    </source>
</evidence>
<dbReference type="InterPro" id="IPR012910">
    <property type="entry name" value="Plug_dom"/>
</dbReference>
<dbReference type="InterPro" id="IPR023996">
    <property type="entry name" value="TonB-dep_OMP_SusC/RagA"/>
</dbReference>
<dbReference type="SUPFAM" id="SSF49464">
    <property type="entry name" value="Carboxypeptidase regulatory domain-like"/>
    <property type="match status" value="1"/>
</dbReference>
<dbReference type="SUPFAM" id="SSF56935">
    <property type="entry name" value="Porins"/>
    <property type="match status" value="1"/>
</dbReference>
<evidence type="ECO:0000313" key="12">
    <source>
        <dbReference type="EMBL" id="AUP78682.1"/>
    </source>
</evidence>
<dbReference type="NCBIfam" id="TIGR04057">
    <property type="entry name" value="SusC_RagA_signa"/>
    <property type="match status" value="1"/>
</dbReference>
<dbReference type="Gene3D" id="2.40.170.20">
    <property type="entry name" value="TonB-dependent receptor, beta-barrel domain"/>
    <property type="match status" value="1"/>
</dbReference>
<organism evidence="12 13">
    <name type="scientific">Flavivirga eckloniae</name>
    <dbReference type="NCBI Taxonomy" id="1803846"/>
    <lineage>
        <taxon>Bacteria</taxon>
        <taxon>Pseudomonadati</taxon>
        <taxon>Bacteroidota</taxon>
        <taxon>Flavobacteriia</taxon>
        <taxon>Flavobacteriales</taxon>
        <taxon>Flavobacteriaceae</taxon>
        <taxon>Flavivirga</taxon>
    </lineage>
</organism>
<dbReference type="InterPro" id="IPR036942">
    <property type="entry name" value="Beta-barrel_TonB_sf"/>
</dbReference>
<dbReference type="GO" id="GO:0009279">
    <property type="term" value="C:cell outer membrane"/>
    <property type="evidence" value="ECO:0007669"/>
    <property type="project" value="UniProtKB-SubCell"/>
</dbReference>
<keyword evidence="4 8" id="KW-0812">Transmembrane</keyword>
<keyword evidence="13" id="KW-1185">Reference proteome</keyword>
<proteinExistence type="inferred from homology"/>
<evidence type="ECO:0000259" key="10">
    <source>
        <dbReference type="Pfam" id="PF00593"/>
    </source>
</evidence>
<dbReference type="RefSeq" id="WP_102755337.1">
    <property type="nucleotide sequence ID" value="NZ_CP025791.1"/>
</dbReference>
<dbReference type="Gene3D" id="2.60.40.1120">
    <property type="entry name" value="Carboxypeptidase-like, regulatory domain"/>
    <property type="match status" value="1"/>
</dbReference>
<keyword evidence="3 8" id="KW-1134">Transmembrane beta strand</keyword>
<gene>
    <name evidence="12" type="ORF">C1H87_08155</name>
</gene>
<dbReference type="Gene3D" id="2.170.130.10">
    <property type="entry name" value="TonB-dependent receptor, plug domain"/>
    <property type="match status" value="1"/>
</dbReference>
<evidence type="ECO:0000256" key="5">
    <source>
        <dbReference type="ARBA" id="ARBA00023077"/>
    </source>
</evidence>
<keyword evidence="7 8" id="KW-0998">Cell outer membrane</keyword>
<dbReference type="KEGG" id="fek:C1H87_08155"/>
<dbReference type="InterPro" id="IPR008969">
    <property type="entry name" value="CarboxyPept-like_regulatory"/>
</dbReference>
<dbReference type="InterPro" id="IPR023997">
    <property type="entry name" value="TonB-dep_OMP_SusC/RagA_CS"/>
</dbReference>
<dbReference type="Pfam" id="PF13715">
    <property type="entry name" value="CarbopepD_reg_2"/>
    <property type="match status" value="1"/>
</dbReference>
<protein>
    <submittedName>
        <fullName evidence="12">SusC/RagA family TonB-linked outer membrane protein</fullName>
    </submittedName>
</protein>
<keyword evidence="5 9" id="KW-0798">TonB box</keyword>
<evidence type="ECO:0000256" key="3">
    <source>
        <dbReference type="ARBA" id="ARBA00022452"/>
    </source>
</evidence>
<dbReference type="FunFam" id="2.60.40.1120:FF:000003">
    <property type="entry name" value="Outer membrane protein Omp121"/>
    <property type="match status" value="1"/>
</dbReference>
<evidence type="ECO:0000313" key="13">
    <source>
        <dbReference type="Proteomes" id="UP000235826"/>
    </source>
</evidence>
<reference evidence="12 13" key="1">
    <citation type="submission" date="2018-01" db="EMBL/GenBank/DDBJ databases">
        <title>Complete genome sequence of Flavivirga eckloniae ECD14 isolated from seaweed Ecklonia cava.</title>
        <authorList>
            <person name="Lee J.H."/>
            <person name="Baik K.S."/>
            <person name="Seong C.N."/>
        </authorList>
    </citation>
    <scope>NUCLEOTIDE SEQUENCE [LARGE SCALE GENOMIC DNA]</scope>
    <source>
        <strain evidence="12 13">ECD14</strain>
    </source>
</reference>
<dbReference type="OrthoDB" id="9768177at2"/>
<dbReference type="InterPro" id="IPR037066">
    <property type="entry name" value="Plug_dom_sf"/>
</dbReference>
<dbReference type="Pfam" id="PF00593">
    <property type="entry name" value="TonB_dep_Rec_b-barrel"/>
    <property type="match status" value="1"/>
</dbReference>
<accession>A0A2K9PNQ7</accession>
<keyword evidence="6 8" id="KW-0472">Membrane</keyword>
<comment type="subcellular location">
    <subcellularLocation>
        <location evidence="1 8">Cell outer membrane</location>
        <topology evidence="1 8">Multi-pass membrane protein</topology>
    </subcellularLocation>
</comment>